<dbReference type="PANTHER" id="PTHR43867">
    <property type="entry name" value="CELLULOSE SYNTHASE CATALYTIC SUBUNIT A [UDP-FORMING]"/>
    <property type="match status" value="1"/>
</dbReference>
<accession>A0A0F4LUA9</accession>
<evidence type="ECO:0000256" key="1">
    <source>
        <dbReference type="ARBA" id="ARBA00004141"/>
    </source>
</evidence>
<dbReference type="InterPro" id="IPR001173">
    <property type="entry name" value="Glyco_trans_2-like"/>
</dbReference>
<feature type="transmembrane region" description="Helical" evidence="7">
    <location>
        <begin position="6"/>
        <end position="28"/>
    </location>
</feature>
<dbReference type="SUPFAM" id="SSF53448">
    <property type="entry name" value="Nucleotide-diphospho-sugar transferases"/>
    <property type="match status" value="1"/>
</dbReference>
<evidence type="ECO:0000256" key="7">
    <source>
        <dbReference type="SAM" id="Phobius"/>
    </source>
</evidence>
<gene>
    <name evidence="9" type="ORF">JF72_02040</name>
</gene>
<feature type="transmembrane region" description="Helical" evidence="7">
    <location>
        <begin position="305"/>
        <end position="333"/>
    </location>
</feature>
<dbReference type="GO" id="GO:0016757">
    <property type="term" value="F:glycosyltransferase activity"/>
    <property type="evidence" value="ECO:0007669"/>
    <property type="project" value="UniProtKB-KW"/>
</dbReference>
<evidence type="ECO:0000313" key="10">
    <source>
        <dbReference type="Proteomes" id="UP000033682"/>
    </source>
</evidence>
<dbReference type="PATRIC" id="fig|303541.3.peg.348"/>
<dbReference type="Proteomes" id="UP000033682">
    <property type="component" value="Unassembled WGS sequence"/>
</dbReference>
<dbReference type="HOGENOM" id="CLU_023978_3_1_9"/>
<organism evidence="9 10">
    <name type="scientific">Lactobacillus apis</name>
    <dbReference type="NCBI Taxonomy" id="303541"/>
    <lineage>
        <taxon>Bacteria</taxon>
        <taxon>Bacillati</taxon>
        <taxon>Bacillota</taxon>
        <taxon>Bacilli</taxon>
        <taxon>Lactobacillales</taxon>
        <taxon>Lactobacillaceae</taxon>
        <taxon>Lactobacillus</taxon>
    </lineage>
</organism>
<dbReference type="Gene3D" id="3.90.550.10">
    <property type="entry name" value="Spore Coat Polysaccharide Biosynthesis Protein SpsA, Chain A"/>
    <property type="match status" value="1"/>
</dbReference>
<evidence type="ECO:0000259" key="8">
    <source>
        <dbReference type="Pfam" id="PF13632"/>
    </source>
</evidence>
<feature type="domain" description="Glycosyltransferase 2-like" evidence="8">
    <location>
        <begin position="145"/>
        <end position="347"/>
    </location>
</feature>
<sequence>MRYFIAIMLIISGCAFIFDLCFSLYLTFSQHIKQEKYSHFQRKFSTLLLLIPAMNEYSTLKRDIPGLLTLHDKCKKFIDLKLVFIDDASSDGTTELLDEWSQSNPENLYIIHRIKPNAQQGKGPALQDAINHLLKMNFPVKQTLVGIIDADSHFDSNYLNKVVNAFENSNYDLVQTRVDVYNTVDNLTIMQNFELSIYNGLLQMARTNWGTALASGNGQFVTLTMAEKVGWSSSLLEDCEFSLKGLLKGYYGTFLNTVAIRQEGITNLGKLIRQRTRWCQGGLQCLKIYGEKIIKSDRISAGIKAFILLFLLVPYVSVIVVPSSIVSVITLIAYARYNLGASLAIILALLLTEYTINGLMIKKQWFETGFSTVSNPIEILRIIFSFGIYRWVLSFIPYRSIGRELIGNNSWTKTSHT</sequence>
<comment type="subcellular location">
    <subcellularLocation>
        <location evidence="1">Membrane</location>
        <topology evidence="1">Multi-pass membrane protein</topology>
    </subcellularLocation>
</comment>
<dbReference type="GO" id="GO:0016020">
    <property type="term" value="C:membrane"/>
    <property type="evidence" value="ECO:0007669"/>
    <property type="project" value="UniProtKB-SubCell"/>
</dbReference>
<dbReference type="EMBL" id="JXLG01000003">
    <property type="protein sequence ID" value="KJY62220.1"/>
    <property type="molecule type" value="Genomic_DNA"/>
</dbReference>
<feature type="transmembrane region" description="Helical" evidence="7">
    <location>
        <begin position="339"/>
        <end position="356"/>
    </location>
</feature>
<keyword evidence="5 7" id="KW-1133">Transmembrane helix</keyword>
<dbReference type="InterPro" id="IPR050321">
    <property type="entry name" value="Glycosyltr_2/OpgH_subfam"/>
</dbReference>
<evidence type="ECO:0000256" key="4">
    <source>
        <dbReference type="ARBA" id="ARBA00022692"/>
    </source>
</evidence>
<evidence type="ECO:0000256" key="3">
    <source>
        <dbReference type="ARBA" id="ARBA00022679"/>
    </source>
</evidence>
<keyword evidence="2" id="KW-0328">Glycosyltransferase</keyword>
<dbReference type="PANTHER" id="PTHR43867:SF2">
    <property type="entry name" value="CELLULOSE SYNTHASE CATALYTIC SUBUNIT A [UDP-FORMING]"/>
    <property type="match status" value="1"/>
</dbReference>
<evidence type="ECO:0000313" key="9">
    <source>
        <dbReference type="EMBL" id="KJY62220.1"/>
    </source>
</evidence>
<evidence type="ECO:0000256" key="6">
    <source>
        <dbReference type="ARBA" id="ARBA00023136"/>
    </source>
</evidence>
<dbReference type="AlphaFoldDB" id="A0A0F4LUA9"/>
<dbReference type="InterPro" id="IPR029044">
    <property type="entry name" value="Nucleotide-diphossugar_trans"/>
</dbReference>
<proteinExistence type="predicted"/>
<keyword evidence="10" id="KW-1185">Reference proteome</keyword>
<keyword evidence="4 7" id="KW-0812">Transmembrane</keyword>
<protein>
    <recommendedName>
        <fullName evidence="8">Glycosyltransferase 2-like domain-containing protein</fullName>
    </recommendedName>
</protein>
<reference evidence="9 10" key="1">
    <citation type="submission" date="2015-01" db="EMBL/GenBank/DDBJ databases">
        <title>Comparative genomics of the lactic acid bacteria isolated from the honey bee gut.</title>
        <authorList>
            <person name="Ellegaard K.M."/>
            <person name="Tamarit D."/>
            <person name="Javelind E."/>
            <person name="Olofsson T."/>
            <person name="Andersson S.G."/>
            <person name="Vasquez A."/>
        </authorList>
    </citation>
    <scope>NUCLEOTIDE SEQUENCE [LARGE SCALE GENOMIC DNA]</scope>
    <source>
        <strain evidence="9 10">Hma11</strain>
    </source>
</reference>
<comment type="caution">
    <text evidence="9">The sequence shown here is derived from an EMBL/GenBank/DDBJ whole genome shotgun (WGS) entry which is preliminary data.</text>
</comment>
<name>A0A0F4LUA9_9LACO</name>
<evidence type="ECO:0000256" key="5">
    <source>
        <dbReference type="ARBA" id="ARBA00022989"/>
    </source>
</evidence>
<keyword evidence="3" id="KW-0808">Transferase</keyword>
<dbReference type="STRING" id="303541.JF72_02040"/>
<dbReference type="RefSeq" id="WP_082089533.1">
    <property type="nucleotide sequence ID" value="NZ_CAMLBE010000002.1"/>
</dbReference>
<evidence type="ECO:0000256" key="2">
    <source>
        <dbReference type="ARBA" id="ARBA00022676"/>
    </source>
</evidence>
<keyword evidence="6 7" id="KW-0472">Membrane</keyword>
<dbReference type="Pfam" id="PF13632">
    <property type="entry name" value="Glyco_trans_2_3"/>
    <property type="match status" value="1"/>
</dbReference>